<reference evidence="3" key="1">
    <citation type="submission" date="2014-03" db="EMBL/GenBank/DDBJ databases">
        <authorList>
            <person name="Casaregola S."/>
        </authorList>
    </citation>
    <scope>NUCLEOTIDE SEQUENCE [LARGE SCALE GENOMIC DNA]</scope>
    <source>
        <strain evidence="3">CLIB 918</strain>
    </source>
</reference>
<evidence type="ECO:0000256" key="2">
    <source>
        <dbReference type="SAM" id="MobiDB-lite"/>
    </source>
</evidence>
<gene>
    <name evidence="3" type="ORF">BN980_GECA04s07094g</name>
</gene>
<evidence type="ECO:0000313" key="4">
    <source>
        <dbReference type="Proteomes" id="UP000242525"/>
    </source>
</evidence>
<dbReference type="EMBL" id="CCBN010000004">
    <property type="protein sequence ID" value="CDO53272.1"/>
    <property type="molecule type" value="Genomic_DNA"/>
</dbReference>
<dbReference type="GO" id="GO:0043001">
    <property type="term" value="P:Golgi to plasma membrane protein transport"/>
    <property type="evidence" value="ECO:0007669"/>
    <property type="project" value="TreeGrafter"/>
</dbReference>
<dbReference type="PANTHER" id="PTHR13465:SF2">
    <property type="entry name" value="PHAGOSOME ASSEMBLY FACTOR 1"/>
    <property type="match status" value="1"/>
</dbReference>
<dbReference type="Proteomes" id="UP000242525">
    <property type="component" value="Unassembled WGS sequence"/>
</dbReference>
<dbReference type="InterPro" id="IPR005373">
    <property type="entry name" value="PHAF1"/>
</dbReference>
<dbReference type="PANTHER" id="PTHR13465">
    <property type="entry name" value="UPF0183 PROTEIN"/>
    <property type="match status" value="1"/>
</dbReference>
<organism evidence="3 4">
    <name type="scientific">Geotrichum candidum</name>
    <name type="common">Oospora lactis</name>
    <name type="synonym">Dipodascus geotrichum</name>
    <dbReference type="NCBI Taxonomy" id="1173061"/>
    <lineage>
        <taxon>Eukaryota</taxon>
        <taxon>Fungi</taxon>
        <taxon>Dikarya</taxon>
        <taxon>Ascomycota</taxon>
        <taxon>Saccharomycotina</taxon>
        <taxon>Dipodascomycetes</taxon>
        <taxon>Dipodascales</taxon>
        <taxon>Dipodascaceae</taxon>
        <taxon>Geotrichum</taxon>
    </lineage>
</organism>
<evidence type="ECO:0000256" key="1">
    <source>
        <dbReference type="ARBA" id="ARBA00024339"/>
    </source>
</evidence>
<accession>A0A0J9X8Z8</accession>
<dbReference type="OrthoDB" id="411211at2759"/>
<feature type="region of interest" description="Disordered" evidence="2">
    <location>
        <begin position="307"/>
        <end position="333"/>
    </location>
</feature>
<dbReference type="InterPro" id="IPR039156">
    <property type="entry name" value="PHAF1/BROMI"/>
</dbReference>
<protein>
    <submittedName>
        <fullName evidence="3">Uncharacterized protein</fullName>
    </submittedName>
</protein>
<dbReference type="AlphaFoldDB" id="A0A0J9X8Z8"/>
<proteinExistence type="inferred from homology"/>
<comment type="similarity">
    <text evidence="1">Belongs to the PHAF1 family.</text>
</comment>
<sequence>MASIIPGKSLGFLTLGAPLHTTLAQLRASPTSFPSIKVVYSETDPATKPITIELKYNGLRLRFDGAQQRLRLIEVLEFGKIGITYKNQELCTASNHSGVLGSINGTYSPSNNNSSTQLNGSNPSINKPHNSTKVSFGTVYNKVFGPTYPGKYYPEHGVYILSYPGIAFSFNIDRNTAAGISDFIGYFGKKANSTSCSSLCLFKGNDWNEAKEGLFRPDNFVTIPDPVMPTSGPTNSTSTANLSKQISFVEVNPTVGTLDFHFKGNSHAVNPFVVAINTTTIQDVIMNLGPPSERFLKQDSRLSIHTENHRRNSGGNDGNPFSHSPSPANNGANDSPVDYSNLLFFNYFNLGLDVAFSNSIVKKLILHGNLPGAVDFQKYARCQWRLVSVTEAPDVEDADYVETLLTSEETYKPRNGSKPMHVNRLFDNISSSVELIGGEDDIDGSNNGEDDEGLHFEGTNLYGEDGVVFEVMKNGFIVSLTIY</sequence>
<dbReference type="GO" id="GO:0005802">
    <property type="term" value="C:trans-Golgi network"/>
    <property type="evidence" value="ECO:0007669"/>
    <property type="project" value="TreeGrafter"/>
</dbReference>
<dbReference type="Pfam" id="PF03676">
    <property type="entry name" value="PHAF1"/>
    <property type="match status" value="3"/>
</dbReference>
<feature type="compositionally biased region" description="Polar residues" evidence="2">
    <location>
        <begin position="319"/>
        <end position="333"/>
    </location>
</feature>
<keyword evidence="4" id="KW-1185">Reference proteome</keyword>
<name>A0A0J9X8Z8_GEOCN</name>
<evidence type="ECO:0000313" key="3">
    <source>
        <dbReference type="EMBL" id="CDO53272.1"/>
    </source>
</evidence>
<comment type="caution">
    <text evidence="3">The sequence shown here is derived from an EMBL/GenBank/DDBJ whole genome shotgun (WGS) entry which is preliminary data.</text>
</comment>